<gene>
    <name evidence="1" type="ORF">SAMN05216576_10722</name>
</gene>
<dbReference type="Proteomes" id="UP000199467">
    <property type="component" value="Unassembled WGS sequence"/>
</dbReference>
<protein>
    <submittedName>
        <fullName evidence="1">Uncharacterized protein</fullName>
    </submittedName>
</protein>
<reference evidence="2" key="1">
    <citation type="submission" date="2016-10" db="EMBL/GenBank/DDBJ databases">
        <authorList>
            <person name="Varghese N."/>
            <person name="Submissions S."/>
        </authorList>
    </citation>
    <scope>NUCLEOTIDE SEQUENCE [LARGE SCALE GENOMIC DNA]</scope>
    <source>
        <strain evidence="2">DSM 26382</strain>
    </source>
</reference>
<evidence type="ECO:0000313" key="2">
    <source>
        <dbReference type="Proteomes" id="UP000199467"/>
    </source>
</evidence>
<dbReference type="EMBL" id="FMZQ01000007">
    <property type="protein sequence ID" value="SDC81928.1"/>
    <property type="molecule type" value="Genomic_DNA"/>
</dbReference>
<accession>A0A1G6PPG2</accession>
<name>A0A1G6PPG2_9GAMM</name>
<evidence type="ECO:0000313" key="1">
    <source>
        <dbReference type="EMBL" id="SDC81928.1"/>
    </source>
</evidence>
<keyword evidence="2" id="KW-1185">Reference proteome</keyword>
<organism evidence="1 2">
    <name type="scientific">Ectopseudomonas chengduensis</name>
    <dbReference type="NCBI Taxonomy" id="489632"/>
    <lineage>
        <taxon>Bacteria</taxon>
        <taxon>Pseudomonadati</taxon>
        <taxon>Pseudomonadota</taxon>
        <taxon>Gammaproteobacteria</taxon>
        <taxon>Pseudomonadales</taxon>
        <taxon>Pseudomonadaceae</taxon>
        <taxon>Ectopseudomonas</taxon>
    </lineage>
</organism>
<dbReference type="AlphaFoldDB" id="A0A1G6PPG2"/>
<dbReference type="RefSeq" id="WP_017362175.1">
    <property type="nucleotide sequence ID" value="NZ_FMZQ01000007.1"/>
</dbReference>
<dbReference type="GeneID" id="57609184"/>
<sequence>MSKVNLSSVIFYRGDEDHRPVESQLELKGIESYFKSIRFPVKGPTFLYGHRNNAVPYLLQLAGEQGKEAVVVEVHVEIGNWMRQKVDLTDDAEFGISQTRFLSVKRAKRDLSALISKEWVRHVLPEADPDWPKNSTRNPWILDHVIELPEFKHLAVIAYQVETAEAGSFQCATVFDLDAISMIDGGWRLQDIDVVL</sequence>
<proteinExistence type="predicted"/>